<reference evidence="2" key="1">
    <citation type="journal article" date="2020" name="Nature">
        <title>Giant virus diversity and host interactions through global metagenomics.</title>
        <authorList>
            <person name="Schulz F."/>
            <person name="Roux S."/>
            <person name="Paez-Espino D."/>
            <person name="Jungbluth S."/>
            <person name="Walsh D.A."/>
            <person name="Denef V.J."/>
            <person name="McMahon K.D."/>
            <person name="Konstantinidis K.T."/>
            <person name="Eloe-Fadrosh E.A."/>
            <person name="Kyrpides N.C."/>
            <person name="Woyke T."/>
        </authorList>
    </citation>
    <scope>NUCLEOTIDE SEQUENCE</scope>
    <source>
        <strain evidence="2">GVMAG-M-3300021375-17</strain>
    </source>
</reference>
<evidence type="ECO:0000313" key="2">
    <source>
        <dbReference type="EMBL" id="QHT05281.1"/>
    </source>
</evidence>
<keyword evidence="1" id="KW-1133">Transmembrane helix</keyword>
<accession>A0A6C0CLD6</accession>
<organism evidence="2">
    <name type="scientific">viral metagenome</name>
    <dbReference type="NCBI Taxonomy" id="1070528"/>
    <lineage>
        <taxon>unclassified sequences</taxon>
        <taxon>metagenomes</taxon>
        <taxon>organismal metagenomes</taxon>
    </lineage>
</organism>
<dbReference type="AlphaFoldDB" id="A0A6C0CLD6"/>
<feature type="transmembrane region" description="Helical" evidence="1">
    <location>
        <begin position="36"/>
        <end position="58"/>
    </location>
</feature>
<sequence>MAKNFKKETNKLVKRMQYKFTSLFRFRGIGKGKYNLAHFTILLLIASFLCYSFWFYFIKKN</sequence>
<keyword evidence="1" id="KW-0472">Membrane</keyword>
<protein>
    <submittedName>
        <fullName evidence="2">Uncharacterized protein</fullName>
    </submittedName>
</protein>
<dbReference type="EMBL" id="MN739452">
    <property type="protein sequence ID" value="QHT05281.1"/>
    <property type="molecule type" value="Genomic_DNA"/>
</dbReference>
<keyword evidence="1" id="KW-0812">Transmembrane</keyword>
<name>A0A6C0CLD6_9ZZZZ</name>
<proteinExistence type="predicted"/>
<evidence type="ECO:0000256" key="1">
    <source>
        <dbReference type="SAM" id="Phobius"/>
    </source>
</evidence>